<dbReference type="PRINTS" id="PR00420">
    <property type="entry name" value="RNGMNOXGNASE"/>
</dbReference>
<dbReference type="PANTHER" id="PTHR13847:SF201">
    <property type="entry name" value="PUTATIBE OXIDOREDUCTASE"/>
    <property type="match status" value="1"/>
</dbReference>
<feature type="domain" description="FAD dependent oxidoreductase" evidence="1">
    <location>
        <begin position="31"/>
        <end position="381"/>
    </location>
</feature>
<evidence type="ECO:0000313" key="3">
    <source>
        <dbReference type="Proteomes" id="UP000295334"/>
    </source>
</evidence>
<reference evidence="2 3" key="1">
    <citation type="submission" date="2019-03" db="EMBL/GenBank/DDBJ databases">
        <authorList>
            <person name="Kim M.K.M."/>
        </authorList>
    </citation>
    <scope>NUCLEOTIDE SEQUENCE [LARGE SCALE GENOMIC DNA]</scope>
    <source>
        <strain evidence="2 3">17J68-12</strain>
    </source>
</reference>
<dbReference type="Pfam" id="PF01266">
    <property type="entry name" value="DAO"/>
    <property type="match status" value="1"/>
</dbReference>
<comment type="caution">
    <text evidence="2">The sequence shown here is derived from an EMBL/GenBank/DDBJ whole genome shotgun (WGS) entry which is preliminary data.</text>
</comment>
<protein>
    <submittedName>
        <fullName evidence="2">FAD-binding oxidoreductase</fullName>
    </submittedName>
</protein>
<dbReference type="InterPro" id="IPR036188">
    <property type="entry name" value="FAD/NAD-bd_sf"/>
</dbReference>
<dbReference type="PANTHER" id="PTHR13847">
    <property type="entry name" value="SARCOSINE DEHYDROGENASE-RELATED"/>
    <property type="match status" value="1"/>
</dbReference>
<dbReference type="SUPFAM" id="SSF51905">
    <property type="entry name" value="FAD/NAD(P)-binding domain"/>
    <property type="match status" value="1"/>
</dbReference>
<keyword evidence="3" id="KW-1185">Reference proteome</keyword>
<dbReference type="Gene3D" id="3.50.50.60">
    <property type="entry name" value="FAD/NAD(P)-binding domain"/>
    <property type="match status" value="1"/>
</dbReference>
<dbReference type="InterPro" id="IPR006076">
    <property type="entry name" value="FAD-dep_OxRdtase"/>
</dbReference>
<accession>A0A4R1BKR3</accession>
<sequence length="403" mass="44017">MQLHTPHTYSLEVSGPVPGYEPLQTDADTEVLVIGAGISGALVAYALQRAGTACLLIDRRDPGMGSTAASTSLLQYELDTPLTRLGERAGTEAAERCYRLCYEALPRLKGICEAVGAGYLFKARPSLQFASMPEHLPLLQQEYEARRALGIDLRLLNNRELLQHFGIDKPGALLSAAGAAIDAYAILHCLLQAIVADGGRVSGNTDATHIHRDPAGVTVETAHGKRIRAQKLVIACGYESQRYLPRTVEQLSVTYALASERIDPQHFWYHRSLIWETARPYHYLRCTPDNRIIIGGEDTPFDGDHSFPLLGEKTKMLEAAFRNLFPRIPFRPAFSWAGLFAGTADGMPYIGPVEGQPHTFYALGFGGNGILFSVLAADIICGLIRNGAHPDAALFSFERTELA</sequence>
<dbReference type="EMBL" id="SJZI01000008">
    <property type="protein sequence ID" value="TCJ17818.1"/>
    <property type="molecule type" value="Genomic_DNA"/>
</dbReference>
<evidence type="ECO:0000259" key="1">
    <source>
        <dbReference type="Pfam" id="PF01266"/>
    </source>
</evidence>
<name>A0A4R1BKR3_9BACT</name>
<evidence type="ECO:0000313" key="2">
    <source>
        <dbReference type="EMBL" id="TCJ17818.1"/>
    </source>
</evidence>
<dbReference type="Gene3D" id="3.30.9.10">
    <property type="entry name" value="D-Amino Acid Oxidase, subunit A, domain 2"/>
    <property type="match status" value="1"/>
</dbReference>
<proteinExistence type="predicted"/>
<gene>
    <name evidence="2" type="ORF">EPD60_06445</name>
</gene>
<dbReference type="OrthoDB" id="571248at2"/>
<dbReference type="Proteomes" id="UP000295334">
    <property type="component" value="Unassembled WGS sequence"/>
</dbReference>
<dbReference type="AlphaFoldDB" id="A0A4R1BKR3"/>
<organism evidence="2 3">
    <name type="scientific">Flaviaesturariibacter flavus</name>
    <dbReference type="NCBI Taxonomy" id="2502780"/>
    <lineage>
        <taxon>Bacteria</taxon>
        <taxon>Pseudomonadati</taxon>
        <taxon>Bacteroidota</taxon>
        <taxon>Chitinophagia</taxon>
        <taxon>Chitinophagales</taxon>
        <taxon>Chitinophagaceae</taxon>
        <taxon>Flaviaestuariibacter</taxon>
    </lineage>
</organism>
<dbReference type="RefSeq" id="WP_131448005.1">
    <property type="nucleotide sequence ID" value="NZ_SJZI01000008.1"/>
</dbReference>
<dbReference type="GO" id="GO:0005737">
    <property type="term" value="C:cytoplasm"/>
    <property type="evidence" value="ECO:0007669"/>
    <property type="project" value="TreeGrafter"/>
</dbReference>